<sequence length="72" mass="8483">MLRLKEPLLNARLSHREYSDKKTSDLRLLGERLKFAFSVRRRIPRYGPQLDRCGGATSYNRPPQIHCMRAKL</sequence>
<dbReference type="EMBL" id="SJPX01000004">
    <property type="protein sequence ID" value="TWU49716.1"/>
    <property type="molecule type" value="Genomic_DNA"/>
</dbReference>
<comment type="caution">
    <text evidence="1">The sequence shown here is derived from an EMBL/GenBank/DDBJ whole genome shotgun (WGS) entry which is preliminary data.</text>
</comment>
<organism evidence="1 2">
    <name type="scientific">Rubripirellula reticaptiva</name>
    <dbReference type="NCBI Taxonomy" id="2528013"/>
    <lineage>
        <taxon>Bacteria</taxon>
        <taxon>Pseudomonadati</taxon>
        <taxon>Planctomycetota</taxon>
        <taxon>Planctomycetia</taxon>
        <taxon>Pirellulales</taxon>
        <taxon>Pirellulaceae</taxon>
        <taxon>Rubripirellula</taxon>
    </lineage>
</organism>
<dbReference type="Proteomes" id="UP000317977">
    <property type="component" value="Unassembled WGS sequence"/>
</dbReference>
<proteinExistence type="predicted"/>
<name>A0A5C6EQ45_9BACT</name>
<gene>
    <name evidence="1" type="ORF">Poly59_43400</name>
</gene>
<protein>
    <submittedName>
        <fullName evidence="1">Uncharacterized protein</fullName>
    </submittedName>
</protein>
<evidence type="ECO:0000313" key="2">
    <source>
        <dbReference type="Proteomes" id="UP000317977"/>
    </source>
</evidence>
<accession>A0A5C6EQ45</accession>
<keyword evidence="2" id="KW-1185">Reference proteome</keyword>
<reference evidence="1 2" key="1">
    <citation type="submission" date="2019-02" db="EMBL/GenBank/DDBJ databases">
        <title>Deep-cultivation of Planctomycetes and their phenomic and genomic characterization uncovers novel biology.</title>
        <authorList>
            <person name="Wiegand S."/>
            <person name="Jogler M."/>
            <person name="Boedeker C."/>
            <person name="Pinto D."/>
            <person name="Vollmers J."/>
            <person name="Rivas-Marin E."/>
            <person name="Kohn T."/>
            <person name="Peeters S.H."/>
            <person name="Heuer A."/>
            <person name="Rast P."/>
            <person name="Oberbeckmann S."/>
            <person name="Bunk B."/>
            <person name="Jeske O."/>
            <person name="Meyerdierks A."/>
            <person name="Storesund J.E."/>
            <person name="Kallscheuer N."/>
            <person name="Luecker S."/>
            <person name="Lage O.M."/>
            <person name="Pohl T."/>
            <person name="Merkel B.J."/>
            <person name="Hornburger P."/>
            <person name="Mueller R.-W."/>
            <person name="Bruemmer F."/>
            <person name="Labrenz M."/>
            <person name="Spormann A.M."/>
            <person name="Op Den Camp H."/>
            <person name="Overmann J."/>
            <person name="Amann R."/>
            <person name="Jetten M.S.M."/>
            <person name="Mascher T."/>
            <person name="Medema M.H."/>
            <person name="Devos D.P."/>
            <person name="Kaster A.-K."/>
            <person name="Ovreas L."/>
            <person name="Rohde M."/>
            <person name="Galperin M.Y."/>
            <person name="Jogler C."/>
        </authorList>
    </citation>
    <scope>NUCLEOTIDE SEQUENCE [LARGE SCALE GENOMIC DNA]</scope>
    <source>
        <strain evidence="1 2">Poly59</strain>
    </source>
</reference>
<evidence type="ECO:0000313" key="1">
    <source>
        <dbReference type="EMBL" id="TWU49716.1"/>
    </source>
</evidence>
<dbReference type="AlphaFoldDB" id="A0A5C6EQ45"/>